<dbReference type="Pfam" id="PF13398">
    <property type="entry name" value="Peptidase_M50B"/>
    <property type="match status" value="1"/>
</dbReference>
<dbReference type="RefSeq" id="WP_216469481.1">
    <property type="nucleotide sequence ID" value="NZ_JAHLQI010000002.1"/>
</dbReference>
<feature type="transmembrane region" description="Helical" evidence="1">
    <location>
        <begin position="137"/>
        <end position="156"/>
    </location>
</feature>
<feature type="transmembrane region" description="Helical" evidence="1">
    <location>
        <begin position="168"/>
        <end position="191"/>
    </location>
</feature>
<evidence type="ECO:0000256" key="1">
    <source>
        <dbReference type="SAM" id="Phobius"/>
    </source>
</evidence>
<keyword evidence="3" id="KW-1185">Reference proteome</keyword>
<keyword evidence="1" id="KW-0472">Membrane</keyword>
<name>A0ABS6EQR6_9FIRM</name>
<feature type="transmembrane region" description="Helical" evidence="1">
    <location>
        <begin position="105"/>
        <end position="125"/>
    </location>
</feature>
<accession>A0ABS6EQR6</accession>
<dbReference type="EMBL" id="JAHLQI010000002">
    <property type="protein sequence ID" value="MBU5489830.1"/>
    <property type="molecule type" value="Genomic_DNA"/>
</dbReference>
<comment type="caution">
    <text evidence="2">The sequence shown here is derived from an EMBL/GenBank/DDBJ whole genome shotgun (WGS) entry which is preliminary data.</text>
</comment>
<evidence type="ECO:0000313" key="3">
    <source>
        <dbReference type="Proteomes" id="UP000783588"/>
    </source>
</evidence>
<reference evidence="2 3" key="1">
    <citation type="submission" date="2021-06" db="EMBL/GenBank/DDBJ databases">
        <authorList>
            <person name="Sun Q."/>
            <person name="Li D."/>
        </authorList>
    </citation>
    <scope>NUCLEOTIDE SEQUENCE [LARGE SCALE GENOMIC DNA]</scope>
    <source>
        <strain evidence="2 3">MSJd-7</strain>
    </source>
</reference>
<gene>
    <name evidence="2" type="ORF">KQI75_04190</name>
</gene>
<organism evidence="2 3">
    <name type="scientific">Butyricicoccus intestinisimiae</name>
    <dbReference type="NCBI Taxonomy" id="2841509"/>
    <lineage>
        <taxon>Bacteria</taxon>
        <taxon>Bacillati</taxon>
        <taxon>Bacillota</taxon>
        <taxon>Clostridia</taxon>
        <taxon>Eubacteriales</taxon>
        <taxon>Butyricicoccaceae</taxon>
        <taxon>Butyricicoccus</taxon>
    </lineage>
</organism>
<proteinExistence type="predicted"/>
<feature type="transmembrane region" description="Helical" evidence="1">
    <location>
        <begin position="6"/>
        <end position="29"/>
    </location>
</feature>
<protein>
    <submittedName>
        <fullName evidence="2">M50 family metallopeptidase</fullName>
    </submittedName>
</protein>
<keyword evidence="1" id="KW-1133">Transmembrane helix</keyword>
<dbReference type="InterPro" id="IPR049500">
    <property type="entry name" value="Peptidase_M50B-like"/>
</dbReference>
<keyword evidence="1" id="KW-0812">Transmembrane</keyword>
<sequence length="206" mass="22558">MEQRLLTALLGTVCILLVIPAVGCLIHLIRTAILRVIGQAVGGETAWFIANRATFLGVVHHECAHALVAVLTGGKVEQMQLFHPQGDQLGCVIWRPRRLYPGACAIQYTLVSIAPVVFGCCNVYLLWNNIFPLCTRVWQMLLLGYVMLSIFIQSTMSRQDVRVAAKGLPVCAVIIFAVLLVTGADVCAWLLHTDWQGVLEHVLGTA</sequence>
<evidence type="ECO:0000313" key="2">
    <source>
        <dbReference type="EMBL" id="MBU5489830.1"/>
    </source>
</evidence>
<dbReference type="Proteomes" id="UP000783588">
    <property type="component" value="Unassembled WGS sequence"/>
</dbReference>